<proteinExistence type="predicted"/>
<reference evidence="2 3" key="1">
    <citation type="submission" date="2019-06" db="EMBL/GenBank/DDBJ databases">
        <title>A complete genome sequence for Luteibacter pinisoli MAH-14.</title>
        <authorList>
            <person name="Baltrus D.A."/>
        </authorList>
    </citation>
    <scope>NUCLEOTIDE SEQUENCE [LARGE SCALE GENOMIC DNA]</scope>
    <source>
        <strain evidence="2 3">MAH-14</strain>
    </source>
</reference>
<dbReference type="EMBL" id="CP041046">
    <property type="protein sequence ID" value="QDE40923.1"/>
    <property type="molecule type" value="Genomic_DNA"/>
</dbReference>
<dbReference type="Proteomes" id="UP000316093">
    <property type="component" value="Chromosome"/>
</dbReference>
<keyword evidence="3" id="KW-1185">Reference proteome</keyword>
<dbReference type="RefSeq" id="WP_139984848.1">
    <property type="nucleotide sequence ID" value="NZ_CP041046.1"/>
</dbReference>
<accession>A0A4Y5Z9R4</accession>
<evidence type="ECO:0000313" key="2">
    <source>
        <dbReference type="EMBL" id="QDE40923.1"/>
    </source>
</evidence>
<gene>
    <name evidence="2" type="ORF">FIV34_17740</name>
</gene>
<keyword evidence="1" id="KW-0812">Transmembrane</keyword>
<sequence>MDTVFRAIRKLLPQLPYLSLAIALLYIAGRQYNMSYWKGMGLPLMISSQSVADTVADGFVAWAMLVFSWLPFRVDPFWLILGVASVGAGLFFLVETLTRRGQQRRAEGHRFPPRTKASPAVDAVGEAIIRIIEIFPGFAFPPVLVLFTFFGGLALVISPMKSIDALARKQSSVEATKYKASFTKLRDGLVDVSVARYRAAGDNTDALGIPMACTADRCAIMTTSGPVSLSKDKVTEEYLQAANLTSACYSEAGILSRRT</sequence>
<protein>
    <submittedName>
        <fullName evidence="2">Uncharacterized protein</fullName>
    </submittedName>
</protein>
<organism evidence="2 3">
    <name type="scientific">Luteibacter pinisoli</name>
    <dbReference type="NCBI Taxonomy" id="2589080"/>
    <lineage>
        <taxon>Bacteria</taxon>
        <taxon>Pseudomonadati</taxon>
        <taxon>Pseudomonadota</taxon>
        <taxon>Gammaproteobacteria</taxon>
        <taxon>Lysobacterales</taxon>
        <taxon>Rhodanobacteraceae</taxon>
        <taxon>Luteibacter</taxon>
    </lineage>
</organism>
<feature type="transmembrane region" description="Helical" evidence="1">
    <location>
        <begin position="12"/>
        <end position="29"/>
    </location>
</feature>
<dbReference type="KEGG" id="lpy:FIV34_17740"/>
<keyword evidence="1" id="KW-0472">Membrane</keyword>
<feature type="transmembrane region" description="Helical" evidence="1">
    <location>
        <begin position="76"/>
        <end position="94"/>
    </location>
</feature>
<dbReference type="OrthoDB" id="10017351at2"/>
<evidence type="ECO:0000256" key="1">
    <source>
        <dbReference type="SAM" id="Phobius"/>
    </source>
</evidence>
<feature type="transmembrane region" description="Helical" evidence="1">
    <location>
        <begin position="138"/>
        <end position="160"/>
    </location>
</feature>
<name>A0A4Y5Z9R4_9GAMM</name>
<dbReference type="AlphaFoldDB" id="A0A4Y5Z9R4"/>
<evidence type="ECO:0000313" key="3">
    <source>
        <dbReference type="Proteomes" id="UP000316093"/>
    </source>
</evidence>
<keyword evidence="1" id="KW-1133">Transmembrane helix</keyword>